<proteinExistence type="inferred from homology"/>
<keyword evidence="6 9" id="KW-0995">Kinetochore</keyword>
<dbReference type="OrthoDB" id="5556307at2759"/>
<dbReference type="EMBL" id="KQ426567">
    <property type="protein sequence ID" value="KOF68086.1"/>
    <property type="molecule type" value="Genomic_DNA"/>
</dbReference>
<evidence type="ECO:0000256" key="5">
    <source>
        <dbReference type="ARBA" id="ARBA00022776"/>
    </source>
</evidence>
<dbReference type="GO" id="GO:0034501">
    <property type="term" value="P:protein localization to kinetochore"/>
    <property type="evidence" value="ECO:0007669"/>
    <property type="project" value="UniProtKB-UniRule"/>
</dbReference>
<sequence>MDIKLIPQFQECLGKLFKSPTTNNNVIKFQDTMLYIVRDVSLFGDLDILQNIFSFTLPFIVVCLGRKDNATVKTRNNSYESNLSDVLSQKSDISDDNNSLYEGSPLEMKEYADLNRVVVSPLKSVYVKNQSSFLPISLSYSKRVLSVFCSLMLSPKYSVSKEERIPILVYCNGEDLLNTAFVYVSPEVDVDSNNMLLYSRITVAQTTNNLSSISSTSDAFPENMRQLHNRAEYHVFDSSTASNNDQSEETSKIILEAEWNKSMKYLDKPSPEARVTVKVKIVPGDKTGPTYKKFQEFSTLRGFFEGLSKGKVNWLMPESESTSVIDDLKNLFEHLKLGDADIDDNFNENENNEEIPHKIPMFNRKDQDFSDRVWNVLMNCHSYEELIDCLNFMFDELQCKNIQPLVHKTNKTRIAELVRSSYMNSMDTPDMEGYVPLKLLIDIGVEKLCNDYISMLVSNELATLDQLQFYTDRAWNIQERMSRLEKLHIVYELVTLLDVYLKLPHSTLSSTALTTLKHFTSNPLESKQTFEFSVPVSCINSFLDKSQPYFWKTIFENVKDSSEQMTISFFSVLPIDHVSVSNNYLDEPSYYTVKVEQHSMSL</sequence>
<dbReference type="Gene3D" id="1.20.58.730">
    <property type="match status" value="1"/>
</dbReference>
<evidence type="ECO:0000256" key="9">
    <source>
        <dbReference type="RuleBase" id="RU369076"/>
    </source>
</evidence>
<comment type="subunit">
    <text evidence="9">Component of the RZZ complex.</text>
</comment>
<accession>A0A0L8FTR4</accession>
<gene>
    <name evidence="10" type="ORF">OCBIM_22008097mg</name>
</gene>
<keyword evidence="5 9" id="KW-0498">Mitosis</keyword>
<dbReference type="GO" id="GO:0007094">
    <property type="term" value="P:mitotic spindle assembly checkpoint signaling"/>
    <property type="evidence" value="ECO:0007669"/>
    <property type="project" value="UniProtKB-UniRule"/>
</dbReference>
<dbReference type="STRING" id="37653.A0A0L8FTR4"/>
<dbReference type="Gene3D" id="1.10.287.1880">
    <property type="match status" value="1"/>
</dbReference>
<name>A0A0L8FTR4_OCTBM</name>
<keyword evidence="3 9" id="KW-0158">Chromosome</keyword>
<dbReference type="InterPro" id="IPR018630">
    <property type="entry name" value="Zwilch"/>
</dbReference>
<protein>
    <recommendedName>
        <fullName evidence="9">Protein zwilch</fullName>
    </recommendedName>
</protein>
<evidence type="ECO:0000256" key="3">
    <source>
        <dbReference type="ARBA" id="ARBA00022454"/>
    </source>
</evidence>
<dbReference type="PANTHER" id="PTHR15995:SF1">
    <property type="entry name" value="PROTEIN ZWILCH HOMOLOG"/>
    <property type="match status" value="1"/>
</dbReference>
<evidence type="ECO:0000256" key="4">
    <source>
        <dbReference type="ARBA" id="ARBA00022618"/>
    </source>
</evidence>
<organism evidence="10">
    <name type="scientific">Octopus bimaculoides</name>
    <name type="common">California two-spotted octopus</name>
    <dbReference type="NCBI Taxonomy" id="37653"/>
    <lineage>
        <taxon>Eukaryota</taxon>
        <taxon>Metazoa</taxon>
        <taxon>Spiralia</taxon>
        <taxon>Lophotrochozoa</taxon>
        <taxon>Mollusca</taxon>
        <taxon>Cephalopoda</taxon>
        <taxon>Coleoidea</taxon>
        <taxon>Octopodiformes</taxon>
        <taxon>Octopoda</taxon>
        <taxon>Incirrata</taxon>
        <taxon>Octopodidae</taxon>
        <taxon>Octopus</taxon>
    </lineage>
</organism>
<evidence type="ECO:0000313" key="10">
    <source>
        <dbReference type="EMBL" id="KOF68086.1"/>
    </source>
</evidence>
<dbReference type="KEGG" id="obi:106881194"/>
<keyword evidence="7 9" id="KW-0131">Cell cycle</keyword>
<dbReference type="Pfam" id="PF09817">
    <property type="entry name" value="Zwilch"/>
    <property type="match status" value="1"/>
</dbReference>
<evidence type="ECO:0000256" key="1">
    <source>
        <dbReference type="ARBA" id="ARBA00004629"/>
    </source>
</evidence>
<comment type="function">
    <text evidence="9">Essential component of the mitotic checkpoint, which prevents cells from prematurely exiting mitosis. Required for the assembly of the dynein-dynactin and MAD1-MAD2 complexes onto kinetochores. Its function related to the spindle assembly machinery is proposed to depend on its association in the mitotic RZZ complex.</text>
</comment>
<dbReference type="GO" id="GO:1990423">
    <property type="term" value="C:RZZ complex"/>
    <property type="evidence" value="ECO:0007669"/>
    <property type="project" value="UniProtKB-UniRule"/>
</dbReference>
<keyword evidence="4 9" id="KW-0132">Cell division</keyword>
<evidence type="ECO:0000256" key="6">
    <source>
        <dbReference type="ARBA" id="ARBA00022838"/>
    </source>
</evidence>
<comment type="similarity">
    <text evidence="2 9">Belongs to the ZWILCH family.</text>
</comment>
<dbReference type="PANTHER" id="PTHR15995">
    <property type="entry name" value="PROTEIN ZWILCH HOMOLOG"/>
    <property type="match status" value="1"/>
</dbReference>
<dbReference type="OMA" id="PARTTWF"/>
<dbReference type="GO" id="GO:0051301">
    <property type="term" value="P:cell division"/>
    <property type="evidence" value="ECO:0007669"/>
    <property type="project" value="UniProtKB-UniRule"/>
</dbReference>
<evidence type="ECO:0000256" key="2">
    <source>
        <dbReference type="ARBA" id="ARBA00009062"/>
    </source>
</evidence>
<comment type="subcellular location">
    <subcellularLocation>
        <location evidence="1 9">Chromosome</location>
        <location evidence="1 9">Centromere</location>
        <location evidence="1 9">Kinetochore</location>
    </subcellularLocation>
</comment>
<evidence type="ECO:0000256" key="8">
    <source>
        <dbReference type="ARBA" id="ARBA00023328"/>
    </source>
</evidence>
<evidence type="ECO:0000256" key="7">
    <source>
        <dbReference type="ARBA" id="ARBA00023306"/>
    </source>
</evidence>
<reference evidence="10" key="1">
    <citation type="submission" date="2015-07" db="EMBL/GenBank/DDBJ databases">
        <title>MeaNS - Measles Nucleotide Surveillance Program.</title>
        <authorList>
            <person name="Tran T."/>
            <person name="Druce J."/>
        </authorList>
    </citation>
    <scope>NUCLEOTIDE SEQUENCE</scope>
    <source>
        <strain evidence="10">UCB-OBI-ISO-001</strain>
        <tissue evidence="10">Gonad</tissue>
    </source>
</reference>
<dbReference type="AlphaFoldDB" id="A0A0L8FTR4"/>
<keyword evidence="8 9" id="KW-0137">Centromere</keyword>